<keyword evidence="4 7" id="KW-0812">Transmembrane</keyword>
<evidence type="ECO:0000256" key="1">
    <source>
        <dbReference type="ARBA" id="ARBA00004141"/>
    </source>
</evidence>
<dbReference type="InterPro" id="IPR001173">
    <property type="entry name" value="Glyco_trans_2-like"/>
</dbReference>
<evidence type="ECO:0000256" key="7">
    <source>
        <dbReference type="SAM" id="Phobius"/>
    </source>
</evidence>
<dbReference type="PANTHER" id="PTHR48090">
    <property type="entry name" value="UNDECAPRENYL-PHOSPHATE 4-DEOXY-4-FORMAMIDO-L-ARABINOSE TRANSFERASE-RELATED"/>
    <property type="match status" value="1"/>
</dbReference>
<sequence length="321" mass="35580">MKRLCIITPVFNDWTSFRILLGKLNAVAAEQGLSLEVKAVDDGSSDPITPLLEQMPELRALAGVEVIHLGVNIGHQRAIAVGLCAAAEEEGIDAVVVMDADGEDPPEAIPTLLAAVQDPEHFCVVAQRRRRTETFTFRASYVMYRLLFFIVTGKKISFGNFSAMSIAQARRLTLVSELWNHLPSAVLRSRIPITQVPVDRGYRYDGRSKMNFVSLIVHGLSGISVYADAIFVRLLLFSVLFAAATAVAILIVTALRFFVPQHATPGWATEVSFSMVIILSQVGLTALSSILMLLNSRVQRQVLPKFEYKPYILSRRQLWPR</sequence>
<dbReference type="Proteomes" id="UP001596391">
    <property type="component" value="Unassembled WGS sequence"/>
</dbReference>
<dbReference type="Pfam" id="PF00535">
    <property type="entry name" value="Glycos_transf_2"/>
    <property type="match status" value="1"/>
</dbReference>
<feature type="transmembrane region" description="Helical" evidence="7">
    <location>
        <begin position="234"/>
        <end position="259"/>
    </location>
</feature>
<protein>
    <submittedName>
        <fullName evidence="9">Glycosyltransferase</fullName>
        <ecNumber evidence="9">2.4.-.-</ecNumber>
    </submittedName>
</protein>
<keyword evidence="10" id="KW-1185">Reference proteome</keyword>
<dbReference type="GO" id="GO:0016757">
    <property type="term" value="F:glycosyltransferase activity"/>
    <property type="evidence" value="ECO:0007669"/>
    <property type="project" value="UniProtKB-KW"/>
</dbReference>
<proteinExistence type="predicted"/>
<dbReference type="InterPro" id="IPR029044">
    <property type="entry name" value="Nucleotide-diphossugar_trans"/>
</dbReference>
<keyword evidence="3 9" id="KW-0808">Transferase</keyword>
<evidence type="ECO:0000313" key="10">
    <source>
        <dbReference type="Proteomes" id="UP001596391"/>
    </source>
</evidence>
<dbReference type="EC" id="2.4.-.-" evidence="9"/>
<evidence type="ECO:0000256" key="5">
    <source>
        <dbReference type="ARBA" id="ARBA00022989"/>
    </source>
</evidence>
<evidence type="ECO:0000256" key="4">
    <source>
        <dbReference type="ARBA" id="ARBA00022692"/>
    </source>
</evidence>
<dbReference type="SUPFAM" id="SSF53448">
    <property type="entry name" value="Nucleotide-diphospho-sugar transferases"/>
    <property type="match status" value="1"/>
</dbReference>
<evidence type="ECO:0000256" key="6">
    <source>
        <dbReference type="ARBA" id="ARBA00023136"/>
    </source>
</evidence>
<dbReference type="EMBL" id="JBHSWI010000001">
    <property type="protein sequence ID" value="MFC6645961.1"/>
    <property type="molecule type" value="Genomic_DNA"/>
</dbReference>
<name>A0ABW1Z981_9BACT</name>
<evidence type="ECO:0000256" key="3">
    <source>
        <dbReference type="ARBA" id="ARBA00022679"/>
    </source>
</evidence>
<keyword evidence="6 7" id="KW-0472">Membrane</keyword>
<comment type="caution">
    <text evidence="9">The sequence shown here is derived from an EMBL/GenBank/DDBJ whole genome shotgun (WGS) entry which is preliminary data.</text>
</comment>
<accession>A0ABW1Z981</accession>
<evidence type="ECO:0000313" key="9">
    <source>
        <dbReference type="EMBL" id="MFC6645961.1"/>
    </source>
</evidence>
<dbReference type="PANTHER" id="PTHR48090:SF1">
    <property type="entry name" value="PROPHAGE BACTOPRENOL GLUCOSYL TRANSFERASE HOMOLOG"/>
    <property type="match status" value="1"/>
</dbReference>
<dbReference type="RefSeq" id="WP_263369665.1">
    <property type="nucleotide sequence ID" value="NZ_JAGSYD010000001.1"/>
</dbReference>
<dbReference type="Gene3D" id="3.90.550.10">
    <property type="entry name" value="Spore Coat Polysaccharide Biosynthesis Protein SpsA, Chain A"/>
    <property type="match status" value="1"/>
</dbReference>
<feature type="transmembrane region" description="Helical" evidence="7">
    <location>
        <begin position="210"/>
        <end position="227"/>
    </location>
</feature>
<comment type="subcellular location">
    <subcellularLocation>
        <location evidence="1">Membrane</location>
        <topology evidence="1">Multi-pass membrane protein</topology>
    </subcellularLocation>
</comment>
<dbReference type="InterPro" id="IPR050256">
    <property type="entry name" value="Glycosyltransferase_2"/>
</dbReference>
<organism evidence="9 10">
    <name type="scientific">Granulicella cerasi</name>
    <dbReference type="NCBI Taxonomy" id="741063"/>
    <lineage>
        <taxon>Bacteria</taxon>
        <taxon>Pseudomonadati</taxon>
        <taxon>Acidobacteriota</taxon>
        <taxon>Terriglobia</taxon>
        <taxon>Terriglobales</taxon>
        <taxon>Acidobacteriaceae</taxon>
        <taxon>Granulicella</taxon>
    </lineage>
</organism>
<feature type="transmembrane region" description="Helical" evidence="7">
    <location>
        <begin position="271"/>
        <end position="294"/>
    </location>
</feature>
<evidence type="ECO:0000256" key="2">
    <source>
        <dbReference type="ARBA" id="ARBA00022676"/>
    </source>
</evidence>
<keyword evidence="2 9" id="KW-0328">Glycosyltransferase</keyword>
<reference evidence="10" key="1">
    <citation type="journal article" date="2019" name="Int. J. Syst. Evol. Microbiol.">
        <title>The Global Catalogue of Microorganisms (GCM) 10K type strain sequencing project: providing services to taxonomists for standard genome sequencing and annotation.</title>
        <authorList>
            <consortium name="The Broad Institute Genomics Platform"/>
            <consortium name="The Broad Institute Genome Sequencing Center for Infectious Disease"/>
            <person name="Wu L."/>
            <person name="Ma J."/>
        </authorList>
    </citation>
    <scope>NUCLEOTIDE SEQUENCE [LARGE SCALE GENOMIC DNA]</scope>
    <source>
        <strain evidence="10">CGMCC 1.16026</strain>
    </source>
</reference>
<keyword evidence="5 7" id="KW-1133">Transmembrane helix</keyword>
<evidence type="ECO:0000259" key="8">
    <source>
        <dbReference type="Pfam" id="PF00535"/>
    </source>
</evidence>
<feature type="domain" description="Glycosyltransferase 2-like" evidence="8">
    <location>
        <begin position="5"/>
        <end position="141"/>
    </location>
</feature>
<gene>
    <name evidence="9" type="ORF">ACFQBQ_10295</name>
</gene>